<comment type="function">
    <text evidence="1">Part of the beta sliding clamp loading complex, which hydrolyzes ATP to load the beta clamp onto primed DNA to form the DNA replication pre-initiation complex. DNA polymerase III is a complex, multichain enzyme responsible for most of the replicative synthesis in bacteria. This DNA polymerase also exhibits 3' to 5' exonuclease activity.</text>
</comment>
<evidence type="ECO:0000256" key="1">
    <source>
        <dbReference type="PIRNR" id="PIRNR029225"/>
    </source>
</evidence>
<sequence>MSSRRDWLLQQMGITQYTLRRPRVLQGEIVVTLPAEIRLVIVADTLPLLQDPLVADVLRALKLQEPQVQLLTPDQLAMLPDDSRCNSWCLGLDAPVALAGTQITSPVLAELYHNADAKRALWLQIYQHESDFFTHDARP</sequence>
<protein>
    <recommendedName>
        <fullName evidence="1">DNA polymerase III subunit psi</fullName>
    </recommendedName>
</protein>
<dbReference type="GO" id="GO:0003887">
    <property type="term" value="F:DNA-directed DNA polymerase activity"/>
    <property type="evidence" value="ECO:0007669"/>
    <property type="project" value="UniProtKB-KW"/>
</dbReference>
<dbReference type="Gene3D" id="3.40.50.10220">
    <property type="entry name" value="DNA polymerase III, psi subunit"/>
    <property type="match status" value="1"/>
</dbReference>
<dbReference type="Proteomes" id="UP000244334">
    <property type="component" value="Unassembled WGS sequence"/>
</dbReference>
<evidence type="ECO:0000313" key="2">
    <source>
        <dbReference type="EMBL" id="OFC62665.1"/>
    </source>
</evidence>
<keyword evidence="1 3" id="KW-0548">Nucleotidyltransferase</keyword>
<keyword evidence="1" id="KW-0239">DNA-directed DNA polymerase</keyword>
<dbReference type="PIRSF" id="PIRSF029225">
    <property type="entry name" value="DNA_pol_III_psi"/>
    <property type="match status" value="1"/>
</dbReference>
<dbReference type="NCBIfam" id="NF005337">
    <property type="entry name" value="PRK06856.1-3"/>
    <property type="match status" value="1"/>
</dbReference>
<evidence type="ECO:0000313" key="5">
    <source>
        <dbReference type="Proteomes" id="UP000244334"/>
    </source>
</evidence>
<dbReference type="InterPro" id="IPR036654">
    <property type="entry name" value="DNA_pol_III_psi_sf"/>
</dbReference>
<dbReference type="GO" id="GO:0008408">
    <property type="term" value="F:3'-5' exonuclease activity"/>
    <property type="evidence" value="ECO:0007669"/>
    <property type="project" value="InterPro"/>
</dbReference>
<organism evidence="2 4">
    <name type="scientific">Candidatus Erwinia dacicola</name>
    <dbReference type="NCBI Taxonomy" id="252393"/>
    <lineage>
        <taxon>Bacteria</taxon>
        <taxon>Pseudomonadati</taxon>
        <taxon>Pseudomonadota</taxon>
        <taxon>Gammaproteobacteria</taxon>
        <taxon>Enterobacterales</taxon>
        <taxon>Erwiniaceae</taxon>
        <taxon>Erwinia</taxon>
    </lineage>
</organism>
<dbReference type="EMBL" id="MAYS01000210">
    <property type="protein sequence ID" value="OFC62665.1"/>
    <property type="molecule type" value="Genomic_DNA"/>
</dbReference>
<dbReference type="EMBL" id="LJAM02000279">
    <property type="protein sequence ID" value="RAP70705.1"/>
    <property type="molecule type" value="Genomic_DNA"/>
</dbReference>
<keyword evidence="5" id="KW-1185">Reference proteome</keyword>
<evidence type="ECO:0000313" key="3">
    <source>
        <dbReference type="EMBL" id="RAP70705.1"/>
    </source>
</evidence>
<dbReference type="GO" id="GO:0006260">
    <property type="term" value="P:DNA replication"/>
    <property type="evidence" value="ECO:0007669"/>
    <property type="project" value="UniProtKB-KW"/>
</dbReference>
<reference evidence="2 4" key="1">
    <citation type="submission" date="2016-07" db="EMBL/GenBank/DDBJ databases">
        <authorList>
            <person name="Yuval B."/>
        </authorList>
    </citation>
    <scope>NUCLEOTIDE SEQUENCE [LARGE SCALE GENOMIC DNA]</scope>
    <source>
        <strain evidence="2 4">IL</strain>
    </source>
</reference>
<dbReference type="Pfam" id="PF03603">
    <property type="entry name" value="DNA_III_psi"/>
    <property type="match status" value="1"/>
</dbReference>
<accession>A0A1E7Z209</accession>
<dbReference type="OrthoDB" id="5682636at2"/>
<keyword evidence="1" id="KW-0235">DNA replication</keyword>
<proteinExistence type="predicted"/>
<gene>
    <name evidence="3" type="primary">holD</name>
    <name evidence="3" type="ORF">ACZ87_02489</name>
    <name evidence="2" type="ORF">BBW68_08775</name>
</gene>
<reference evidence="3 5" key="2">
    <citation type="submission" date="2018-04" db="EMBL/GenBank/DDBJ databases">
        <title>Genomes of the Obligate Erwinia dacicola and Facultative Enterobacter sp. OLF Endosymbionts of the Olive Fruit fly, Bactrocera oleae.</title>
        <authorList>
            <person name="Estes A.M."/>
            <person name="Hearn D.J."/>
            <person name="Agarwal S."/>
            <person name="Pierson E.A."/>
            <person name="Dunning-Hotopp J.C."/>
        </authorList>
    </citation>
    <scope>NUCLEOTIDE SEQUENCE [LARGE SCALE GENOMIC DNA]</scope>
    <source>
        <strain evidence="3 5">Oroville</strain>
    </source>
</reference>
<dbReference type="SUPFAM" id="SSF102220">
    <property type="entry name" value="DNA polymerase III psi subunit"/>
    <property type="match status" value="1"/>
</dbReference>
<dbReference type="RefSeq" id="WP_070134494.1">
    <property type="nucleotide sequence ID" value="NZ_LJAM02000279.1"/>
</dbReference>
<dbReference type="AlphaFoldDB" id="A0A1E7Z209"/>
<dbReference type="Proteomes" id="UP000243534">
    <property type="component" value="Unassembled WGS sequence"/>
</dbReference>
<name>A0A1E7Z209_9GAMM</name>
<dbReference type="InterPro" id="IPR004615">
    <property type="entry name" value="DNA_pol_III_psi"/>
</dbReference>
<comment type="caution">
    <text evidence="2">The sequence shown here is derived from an EMBL/GenBank/DDBJ whole genome shotgun (WGS) entry which is preliminary data.</text>
</comment>
<keyword evidence="1 3" id="KW-0808">Transferase</keyword>
<evidence type="ECO:0000313" key="4">
    <source>
        <dbReference type="Proteomes" id="UP000243534"/>
    </source>
</evidence>